<dbReference type="KEGG" id="dth:DICTH_1956"/>
<dbReference type="AlphaFoldDB" id="B5YCA3"/>
<evidence type="ECO:0000313" key="2">
    <source>
        <dbReference type="Proteomes" id="UP000001733"/>
    </source>
</evidence>
<reference evidence="1 2" key="1">
    <citation type="journal article" date="2014" name="Genome Announc.">
        <title>Complete Genome Sequence of the Extreme Thermophile Dictyoglomus thermophilum H-6-12.</title>
        <authorList>
            <person name="Coil D.A."/>
            <person name="Badger J.H."/>
            <person name="Forberger H.C."/>
            <person name="Riggs F."/>
            <person name="Madupu R."/>
            <person name="Fedorova N."/>
            <person name="Ward N."/>
            <person name="Robb F.T."/>
            <person name="Eisen J.A."/>
        </authorList>
    </citation>
    <scope>NUCLEOTIDE SEQUENCE [LARGE SCALE GENOMIC DNA]</scope>
    <source>
        <strain evidence="2">ATCC 35947 / DSM 3960 / H-6-12</strain>
    </source>
</reference>
<evidence type="ECO:0000313" key="1">
    <source>
        <dbReference type="EMBL" id="ACI19674.1"/>
    </source>
</evidence>
<dbReference type="HOGENOM" id="CLU_3288610_0_0_0"/>
<gene>
    <name evidence="1" type="ordered locus">DICTH_1956</name>
</gene>
<dbReference type="Proteomes" id="UP000001733">
    <property type="component" value="Chromosome"/>
</dbReference>
<sequence>MKIFIKIKKGGKPLTGPPPPSAYLEDVSTTISTGGLEIQV</sequence>
<name>B5YCA3_DICT6</name>
<accession>B5YCA3</accession>
<keyword evidence="2" id="KW-1185">Reference proteome</keyword>
<protein>
    <submittedName>
        <fullName evidence="1">Uncharacterized protein</fullName>
    </submittedName>
</protein>
<dbReference type="EMBL" id="CP001146">
    <property type="protein sequence ID" value="ACI19674.1"/>
    <property type="molecule type" value="Genomic_DNA"/>
</dbReference>
<organism evidence="1 2">
    <name type="scientific">Dictyoglomus thermophilum (strain ATCC 35947 / DSM 3960 / H-6-12)</name>
    <dbReference type="NCBI Taxonomy" id="309799"/>
    <lineage>
        <taxon>Bacteria</taxon>
        <taxon>Pseudomonadati</taxon>
        <taxon>Dictyoglomota</taxon>
        <taxon>Dictyoglomia</taxon>
        <taxon>Dictyoglomales</taxon>
        <taxon>Dictyoglomaceae</taxon>
        <taxon>Dictyoglomus</taxon>
    </lineage>
</organism>
<proteinExistence type="predicted"/>
<dbReference type="PaxDb" id="309799-DICTH_1956"/>
<dbReference type="STRING" id="309799.DICTH_1956"/>